<dbReference type="VEuPathDB" id="MicrosporidiaDB:H312_01945"/>
<reference evidence="2 3" key="2">
    <citation type="submission" date="2014-03" db="EMBL/GenBank/DDBJ databases">
        <title>The Genome Sequence of Anncaliia algerae insect isolate PRA339.</title>
        <authorList>
            <consortium name="The Broad Institute Genome Sequencing Platform"/>
            <consortium name="The Broad Institute Genome Sequencing Center for Infectious Disease"/>
            <person name="Cuomo C."/>
            <person name="Becnel J."/>
            <person name="Sanscrainte N."/>
            <person name="Walker B."/>
            <person name="Young S.K."/>
            <person name="Zeng Q."/>
            <person name="Gargeya S."/>
            <person name="Fitzgerald M."/>
            <person name="Haas B."/>
            <person name="Abouelleil A."/>
            <person name="Alvarado L."/>
            <person name="Arachchi H.M."/>
            <person name="Berlin A.M."/>
            <person name="Chapman S.B."/>
            <person name="Dewar J."/>
            <person name="Goldberg J."/>
            <person name="Griggs A."/>
            <person name="Gujja S."/>
            <person name="Hansen M."/>
            <person name="Howarth C."/>
            <person name="Imamovic A."/>
            <person name="Larimer J."/>
            <person name="McCowan C."/>
            <person name="Murphy C."/>
            <person name="Neiman D."/>
            <person name="Pearson M."/>
            <person name="Priest M."/>
            <person name="Roberts A."/>
            <person name="Saif S."/>
            <person name="Shea T."/>
            <person name="Sisk P."/>
            <person name="Sykes S."/>
            <person name="Wortman J."/>
            <person name="Nusbaum C."/>
            <person name="Birren B."/>
        </authorList>
    </citation>
    <scope>NUCLEOTIDE SEQUENCE [LARGE SCALE GENOMIC DNA]</scope>
    <source>
        <strain evidence="2 3">PRA339</strain>
    </source>
</reference>
<name>A0A059F0M6_9MICR</name>
<dbReference type="GO" id="GO:0043161">
    <property type="term" value="P:proteasome-mediated ubiquitin-dependent protein catabolic process"/>
    <property type="evidence" value="ECO:0007669"/>
    <property type="project" value="TreeGrafter"/>
</dbReference>
<dbReference type="GO" id="GO:0007039">
    <property type="term" value="P:protein catabolic process in the vacuole"/>
    <property type="evidence" value="ECO:0007669"/>
    <property type="project" value="TreeGrafter"/>
</dbReference>
<dbReference type="Pfam" id="PF09783">
    <property type="entry name" value="Vac_ImportDeg"/>
    <property type="match status" value="1"/>
</dbReference>
<dbReference type="OrthoDB" id="62at2759"/>
<accession>A0A059F0M6</accession>
<comment type="similarity">
    <text evidence="1">Belongs to the GID4/VID24 family.</text>
</comment>
<evidence type="ECO:0000313" key="2">
    <source>
        <dbReference type="EMBL" id="KCZ80652.1"/>
    </source>
</evidence>
<reference evidence="3" key="1">
    <citation type="submission" date="2013-02" db="EMBL/GenBank/DDBJ databases">
        <authorList>
            <consortium name="The Broad Institute Genome Sequencing Platform"/>
            <person name="Cuomo C."/>
            <person name="Becnel J."/>
            <person name="Sanscrainte N."/>
            <person name="Walker B."/>
            <person name="Young S.K."/>
            <person name="Zeng Q."/>
            <person name="Gargeya S."/>
            <person name="Fitzgerald M."/>
            <person name="Haas B."/>
            <person name="Abouelleil A."/>
            <person name="Alvarado L."/>
            <person name="Arachchi H.M."/>
            <person name="Berlin A.M."/>
            <person name="Chapman S.B."/>
            <person name="Dewar J."/>
            <person name="Goldberg J."/>
            <person name="Griggs A."/>
            <person name="Gujja S."/>
            <person name="Hansen M."/>
            <person name="Howarth C."/>
            <person name="Imamovic A."/>
            <person name="Larimer J."/>
            <person name="McCowan C."/>
            <person name="Murphy C."/>
            <person name="Neiman D."/>
            <person name="Pearson M."/>
            <person name="Priest M."/>
            <person name="Roberts A."/>
            <person name="Saif S."/>
            <person name="Shea T."/>
            <person name="Sisk P."/>
            <person name="Sykes S."/>
            <person name="Wortman J."/>
            <person name="Nusbaum C."/>
            <person name="Birren B."/>
        </authorList>
    </citation>
    <scope>NUCLEOTIDE SEQUENCE [LARGE SCALE GENOMIC DNA]</scope>
    <source>
        <strain evidence="3">PRA339</strain>
    </source>
</reference>
<dbReference type="STRING" id="1288291.A0A059F0M6"/>
<dbReference type="PANTHER" id="PTHR14534:SF3">
    <property type="entry name" value="GID COMPLEX SUBUNIT 4 HOMOLOG"/>
    <property type="match status" value="1"/>
</dbReference>
<dbReference type="GO" id="GO:0006623">
    <property type="term" value="P:protein targeting to vacuole"/>
    <property type="evidence" value="ECO:0007669"/>
    <property type="project" value="TreeGrafter"/>
</dbReference>
<dbReference type="HOGENOM" id="CLU_028759_2_1_1"/>
<keyword evidence="3" id="KW-1185">Reference proteome</keyword>
<evidence type="ECO:0000256" key="1">
    <source>
        <dbReference type="ARBA" id="ARBA00061469"/>
    </source>
</evidence>
<sequence length="182" mass="21547">MRIKGEYLLRILSPMELLLEKGSIYSGEQDTVTGPPFKMDMKIEFIDINQLFMCGTFKIFNLTSYHDVINTYFECEIVKDFDIKDEINHWSTFSVYNEIKGDYDINRSNYLFMKIKELFLLPDPSIKSIPGASIDGYYYCFYSRKDDFFKGFYYYETMRNQPPQKILLSRTHPFFSTKGESA</sequence>
<dbReference type="Proteomes" id="UP000030655">
    <property type="component" value="Unassembled WGS sequence"/>
</dbReference>
<dbReference type="GO" id="GO:0045721">
    <property type="term" value="P:negative regulation of gluconeogenesis"/>
    <property type="evidence" value="ECO:0007669"/>
    <property type="project" value="TreeGrafter"/>
</dbReference>
<dbReference type="EMBL" id="KK365169">
    <property type="protein sequence ID" value="KCZ80652.1"/>
    <property type="molecule type" value="Genomic_DNA"/>
</dbReference>
<dbReference type="InterPro" id="IPR018618">
    <property type="entry name" value="GID4/10-like"/>
</dbReference>
<proteinExistence type="inferred from homology"/>
<dbReference type="GO" id="GO:0005773">
    <property type="term" value="C:vacuole"/>
    <property type="evidence" value="ECO:0007669"/>
    <property type="project" value="GOC"/>
</dbReference>
<organism evidence="2 3">
    <name type="scientific">Anncaliia algerae PRA339</name>
    <dbReference type="NCBI Taxonomy" id="1288291"/>
    <lineage>
        <taxon>Eukaryota</taxon>
        <taxon>Fungi</taxon>
        <taxon>Fungi incertae sedis</taxon>
        <taxon>Microsporidia</taxon>
        <taxon>Tubulinosematoidea</taxon>
        <taxon>Tubulinosematidae</taxon>
        <taxon>Anncaliia</taxon>
    </lineage>
</organism>
<dbReference type="GO" id="GO:0034657">
    <property type="term" value="C:GID complex"/>
    <property type="evidence" value="ECO:0007669"/>
    <property type="project" value="TreeGrafter"/>
</dbReference>
<gene>
    <name evidence="2" type="ORF">H312_01945</name>
</gene>
<protein>
    <recommendedName>
        <fullName evidence="4">Vacuolar import and degradation protein</fullName>
    </recommendedName>
</protein>
<dbReference type="PANTHER" id="PTHR14534">
    <property type="entry name" value="VACUOLAR IMPORT AND DEGRADATION PROTEIN 24"/>
    <property type="match status" value="1"/>
</dbReference>
<dbReference type="AlphaFoldDB" id="A0A059F0M6"/>
<evidence type="ECO:0000313" key="3">
    <source>
        <dbReference type="Proteomes" id="UP000030655"/>
    </source>
</evidence>
<evidence type="ECO:0008006" key="4">
    <source>
        <dbReference type="Google" id="ProtNLM"/>
    </source>
</evidence>